<accession>A0ABX5SKY8</accession>
<gene>
    <name evidence="1" type="ORF">EW139_07800</name>
</gene>
<dbReference type="Proteomes" id="UP000295756">
    <property type="component" value="Chromosome"/>
</dbReference>
<keyword evidence="2" id="KW-1185">Reference proteome</keyword>
<reference evidence="1 2" key="1">
    <citation type="submission" date="2019-03" db="EMBL/GenBank/DDBJ databases">
        <title>Complete Genome Sequence of Leuconostoc kimchii strain NKJ218 Isolated from Homemade Kimchi.</title>
        <authorList>
            <person name="Jung J.Y."/>
            <person name="Jin H.M."/>
            <person name="Jung J.-W."/>
            <person name="Lee S.-Y."/>
            <person name="Ryu B.-G."/>
            <person name="Han S.-S."/>
            <person name="Kang H.K."/>
            <person name="Choi H.W."/>
            <person name="Chung E.J."/>
            <person name="Choi K.-M."/>
        </authorList>
    </citation>
    <scope>NUCLEOTIDE SEQUENCE [LARGE SCALE GENOMIC DNA]</scope>
    <source>
        <strain evidence="1 2">NKJ218</strain>
    </source>
</reference>
<organism evidence="1 2">
    <name type="scientific">Leuconostoc kimchii</name>
    <dbReference type="NCBI Taxonomy" id="136609"/>
    <lineage>
        <taxon>Bacteria</taxon>
        <taxon>Bacillati</taxon>
        <taxon>Bacillota</taxon>
        <taxon>Bacilli</taxon>
        <taxon>Lactobacillales</taxon>
        <taxon>Lactobacillaceae</taxon>
        <taxon>Leuconostoc</taxon>
    </lineage>
</organism>
<evidence type="ECO:0000313" key="1">
    <source>
        <dbReference type="EMBL" id="QBR48032.1"/>
    </source>
</evidence>
<proteinExistence type="predicted"/>
<sequence>MIKLTQLQKHDINRVANPKQSALADLYIPDFNAESKKSIAQYVIETYDLGELDGVKTTVSQHILDFTYLNGASSSRVTGKITYDA</sequence>
<protein>
    <submittedName>
        <fullName evidence="1">Uncharacterized protein</fullName>
    </submittedName>
</protein>
<dbReference type="RefSeq" id="WP_013103683.1">
    <property type="nucleotide sequence ID" value="NZ_CP037939.1"/>
</dbReference>
<name>A0ABX5SKY8_9LACO</name>
<evidence type="ECO:0000313" key="2">
    <source>
        <dbReference type="Proteomes" id="UP000295756"/>
    </source>
</evidence>
<dbReference type="EMBL" id="CP037939">
    <property type="protein sequence ID" value="QBR48032.1"/>
    <property type="molecule type" value="Genomic_DNA"/>
</dbReference>